<evidence type="ECO:0000256" key="1">
    <source>
        <dbReference type="ARBA" id="ARBA00007119"/>
    </source>
</evidence>
<dbReference type="GO" id="GO:0004833">
    <property type="term" value="F:L-tryptophan 2,3-dioxygenase activity"/>
    <property type="evidence" value="ECO:0007669"/>
    <property type="project" value="TreeGrafter"/>
</dbReference>
<evidence type="ECO:0000313" key="7">
    <source>
        <dbReference type="Proteomes" id="UP001460270"/>
    </source>
</evidence>
<evidence type="ECO:0008006" key="8">
    <source>
        <dbReference type="Google" id="ProtNLM"/>
    </source>
</evidence>
<dbReference type="Gene3D" id="1.20.58.480">
    <property type="match status" value="1"/>
</dbReference>
<gene>
    <name evidence="6" type="ORF">WMY93_005052</name>
</gene>
<keyword evidence="4" id="KW-0823">Tryptophan catabolism</keyword>
<organism evidence="6 7">
    <name type="scientific">Mugilogobius chulae</name>
    <name type="common">yellowstripe goby</name>
    <dbReference type="NCBI Taxonomy" id="88201"/>
    <lineage>
        <taxon>Eukaryota</taxon>
        <taxon>Metazoa</taxon>
        <taxon>Chordata</taxon>
        <taxon>Craniata</taxon>
        <taxon>Vertebrata</taxon>
        <taxon>Euteleostomi</taxon>
        <taxon>Actinopterygii</taxon>
        <taxon>Neopterygii</taxon>
        <taxon>Teleostei</taxon>
        <taxon>Neoteleostei</taxon>
        <taxon>Acanthomorphata</taxon>
        <taxon>Gobiaria</taxon>
        <taxon>Gobiiformes</taxon>
        <taxon>Gobioidei</taxon>
        <taxon>Gobiidae</taxon>
        <taxon>Gobionellinae</taxon>
        <taxon>Mugilogobius</taxon>
    </lineage>
</organism>
<reference evidence="7" key="1">
    <citation type="submission" date="2024-04" db="EMBL/GenBank/DDBJ databases">
        <title>Salinicola lusitanus LLJ914,a marine bacterium isolated from the Okinawa Trough.</title>
        <authorList>
            <person name="Li J."/>
        </authorList>
    </citation>
    <scope>NUCLEOTIDE SEQUENCE [LARGE SCALE GENOMIC DNA]</scope>
</reference>
<dbReference type="PANTHER" id="PTHR28657">
    <property type="entry name" value="INDOLEAMINE 2,3-DIOXYGENASE"/>
    <property type="match status" value="1"/>
</dbReference>
<evidence type="ECO:0000256" key="5">
    <source>
        <dbReference type="PIRSR" id="PIRSR600898-1"/>
    </source>
</evidence>
<accession>A0AAW0PTV0</accession>
<proteinExistence type="inferred from homology"/>
<dbReference type="GO" id="GO:0019441">
    <property type="term" value="P:L-tryptophan catabolic process to kynurenine"/>
    <property type="evidence" value="ECO:0007669"/>
    <property type="project" value="InterPro"/>
</dbReference>
<name>A0AAW0PTV0_9GOBI</name>
<sequence length="396" mass="44768">MSLADKDSTTAFCLDSYNVSEELGFILHEPLTELPLYYQPWMDIAFHLPELVHSHELRSRVSRMPLLSSQYLQTHRELRLAHLALGATTMSYVWQEGEDNTVKVLPRNLALPYWEVSQRLGLPPIFVHADAVLANWKKRDPERPFDMENLDLVVRLPGGESLRGFFMVTLLVELAAIPALKRIPTVFSGVSCGHAAMVAQALQDISKSLHDMTEALKLMHGCWKDNLSMPNGLIYEGVHPEPMEFSGGSAAQSSLLHCFDELLGINHEAKAGAFLTRMRDYMPPAHKQMIQDISNQPSLRKFVQEQCDEELNKAFQLCVTELIELRNYHINMVSRYITVPAARARQLRFSKTVDEEMVSKAPTALEERGTGGSSIMSFLKTVRDETKQVFLSVNKN</sequence>
<dbReference type="GO" id="GO:0033754">
    <property type="term" value="F:indoleamine 2,3-dioxygenase activity"/>
    <property type="evidence" value="ECO:0007669"/>
    <property type="project" value="TreeGrafter"/>
</dbReference>
<dbReference type="Pfam" id="PF01231">
    <property type="entry name" value="IDO"/>
    <property type="match status" value="2"/>
</dbReference>
<dbReference type="GO" id="GO:0020037">
    <property type="term" value="F:heme binding"/>
    <property type="evidence" value="ECO:0007669"/>
    <property type="project" value="InterPro"/>
</dbReference>
<keyword evidence="3 5" id="KW-0408">Iron</keyword>
<evidence type="ECO:0000256" key="4">
    <source>
        <dbReference type="ARBA" id="ARBA00023079"/>
    </source>
</evidence>
<dbReference type="AlphaFoldDB" id="A0AAW0PTV0"/>
<comment type="caution">
    <text evidence="6">The sequence shown here is derived from an EMBL/GenBank/DDBJ whole genome shotgun (WGS) entry which is preliminary data.</text>
</comment>
<keyword evidence="7" id="KW-1185">Reference proteome</keyword>
<keyword evidence="5" id="KW-0349">Heme</keyword>
<dbReference type="InterPro" id="IPR037217">
    <property type="entry name" value="Trp/Indoleamine_2_3_dOase-like"/>
</dbReference>
<dbReference type="SUPFAM" id="SSF140959">
    <property type="entry name" value="Indolic compounds 2,3-dioxygenase-like"/>
    <property type="match status" value="1"/>
</dbReference>
<dbReference type="Proteomes" id="UP001460270">
    <property type="component" value="Unassembled WGS sequence"/>
</dbReference>
<evidence type="ECO:0000313" key="6">
    <source>
        <dbReference type="EMBL" id="KAK7934156.1"/>
    </source>
</evidence>
<dbReference type="GO" id="GO:0046872">
    <property type="term" value="F:metal ion binding"/>
    <property type="evidence" value="ECO:0007669"/>
    <property type="project" value="UniProtKB-KW"/>
</dbReference>
<dbReference type="InterPro" id="IPR000898">
    <property type="entry name" value="Indolamine_dOase"/>
</dbReference>
<evidence type="ECO:0000256" key="3">
    <source>
        <dbReference type="ARBA" id="ARBA00023004"/>
    </source>
</evidence>
<feature type="binding site" description="proximal binding residue" evidence="5">
    <location>
        <position position="329"/>
    </location>
    <ligand>
        <name>heme b</name>
        <dbReference type="ChEBI" id="CHEBI:60344"/>
    </ligand>
    <ligandPart>
        <name>Fe</name>
        <dbReference type="ChEBI" id="CHEBI:18248"/>
    </ligandPart>
</feature>
<comment type="similarity">
    <text evidence="1">Belongs to the indoleamine 2,3-dioxygenase family.</text>
</comment>
<dbReference type="PANTHER" id="PTHR28657:SF4">
    <property type="entry name" value="INDOLEAMINE 2,3-DIOXYGENASE 2"/>
    <property type="match status" value="1"/>
</dbReference>
<dbReference type="GO" id="GO:0005737">
    <property type="term" value="C:cytoplasm"/>
    <property type="evidence" value="ECO:0007669"/>
    <property type="project" value="TreeGrafter"/>
</dbReference>
<dbReference type="EMBL" id="JBBPFD010000003">
    <property type="protein sequence ID" value="KAK7934156.1"/>
    <property type="molecule type" value="Genomic_DNA"/>
</dbReference>
<protein>
    <recommendedName>
        <fullName evidence="8">Indoleamine 2,3-dioxygenase 1</fullName>
    </recommendedName>
</protein>
<keyword evidence="2 5" id="KW-0479">Metal-binding</keyword>
<evidence type="ECO:0000256" key="2">
    <source>
        <dbReference type="ARBA" id="ARBA00022723"/>
    </source>
</evidence>
<dbReference type="GO" id="GO:0034354">
    <property type="term" value="P:'de novo' NAD+ biosynthetic process from L-tryptophan"/>
    <property type="evidence" value="ECO:0007669"/>
    <property type="project" value="TreeGrafter"/>
</dbReference>